<dbReference type="EC" id="1.8.-.-" evidence="3"/>
<proteinExistence type="predicted"/>
<dbReference type="InterPro" id="IPR051099">
    <property type="entry name" value="AGR/TXD"/>
</dbReference>
<keyword evidence="4" id="KW-1185">Reference proteome</keyword>
<dbReference type="PROSITE" id="PS51352">
    <property type="entry name" value="THIOREDOXIN_2"/>
    <property type="match status" value="1"/>
</dbReference>
<dbReference type="Gene3D" id="3.40.30.10">
    <property type="entry name" value="Glutaredoxin"/>
    <property type="match status" value="1"/>
</dbReference>
<sequence>MNLAALVLLAASAPSISGPPQTGRGVEVPAMEAVKEAVQQAAQEARWYADIDEARRIAGAEGKHVLVDFTGTGWCSWCKKLDAQVLGTPLFAEAAASNFVLVKADFDAQGNARRDLPCADKNDALKKSLGVSGFPSIILMTADGTAYAAMGYERGGAGPYVDKLVEQQRRARELEAAVAAVKSAVASASSKEEALAAALAAVDGLQSAGPHQLGRPLVPIVRAFLSGIPVSGATPAESDAEAQAILALSGANVVDDALVDRAFRADPKNAAGLPEAALAAAMRTVGDPSEVAPLILRAEAMLATVPVHDRQVAAQLYGDCAYWIKNWQQDAERARIMATFALRLDPVDENLRRMLKDLAGK</sequence>
<dbReference type="PANTHER" id="PTHR15337:SF11">
    <property type="entry name" value="THIOREDOXIN DOMAIN-CONTAINING PROTEIN"/>
    <property type="match status" value="1"/>
</dbReference>
<keyword evidence="1" id="KW-0732">Signal</keyword>
<evidence type="ECO:0000313" key="3">
    <source>
        <dbReference type="EMBL" id="QDV06347.1"/>
    </source>
</evidence>
<dbReference type="PANTHER" id="PTHR15337">
    <property type="entry name" value="ANTERIOR GRADIENT PROTEIN-RELATED"/>
    <property type="match status" value="1"/>
</dbReference>
<gene>
    <name evidence="3" type="primary">dsbH_1</name>
    <name evidence="3" type="ORF">Poly30_18560</name>
</gene>
<dbReference type="RefSeq" id="WP_145196444.1">
    <property type="nucleotide sequence ID" value="NZ_CP036434.1"/>
</dbReference>
<dbReference type="Pfam" id="PF13899">
    <property type="entry name" value="Thioredoxin_7"/>
    <property type="match status" value="1"/>
</dbReference>
<dbReference type="OrthoDB" id="267639at2"/>
<dbReference type="InterPro" id="IPR013766">
    <property type="entry name" value="Thioredoxin_domain"/>
</dbReference>
<dbReference type="GO" id="GO:0016491">
    <property type="term" value="F:oxidoreductase activity"/>
    <property type="evidence" value="ECO:0007669"/>
    <property type="project" value="UniProtKB-KW"/>
</dbReference>
<keyword evidence="3" id="KW-0560">Oxidoreductase</keyword>
<evidence type="ECO:0000259" key="2">
    <source>
        <dbReference type="PROSITE" id="PS51352"/>
    </source>
</evidence>
<reference evidence="3 4" key="1">
    <citation type="submission" date="2019-02" db="EMBL/GenBank/DDBJ databases">
        <title>Deep-cultivation of Planctomycetes and their phenomic and genomic characterization uncovers novel biology.</title>
        <authorList>
            <person name="Wiegand S."/>
            <person name="Jogler M."/>
            <person name="Boedeker C."/>
            <person name="Pinto D."/>
            <person name="Vollmers J."/>
            <person name="Rivas-Marin E."/>
            <person name="Kohn T."/>
            <person name="Peeters S.H."/>
            <person name="Heuer A."/>
            <person name="Rast P."/>
            <person name="Oberbeckmann S."/>
            <person name="Bunk B."/>
            <person name="Jeske O."/>
            <person name="Meyerdierks A."/>
            <person name="Storesund J.E."/>
            <person name="Kallscheuer N."/>
            <person name="Luecker S."/>
            <person name="Lage O.M."/>
            <person name="Pohl T."/>
            <person name="Merkel B.J."/>
            <person name="Hornburger P."/>
            <person name="Mueller R.-W."/>
            <person name="Bruemmer F."/>
            <person name="Labrenz M."/>
            <person name="Spormann A.M."/>
            <person name="Op den Camp H."/>
            <person name="Overmann J."/>
            <person name="Amann R."/>
            <person name="Jetten M.S.M."/>
            <person name="Mascher T."/>
            <person name="Medema M.H."/>
            <person name="Devos D.P."/>
            <person name="Kaster A.-K."/>
            <person name="Ovreas L."/>
            <person name="Rohde M."/>
            <person name="Galperin M.Y."/>
            <person name="Jogler C."/>
        </authorList>
    </citation>
    <scope>NUCLEOTIDE SEQUENCE [LARGE SCALE GENOMIC DNA]</scope>
    <source>
        <strain evidence="3 4">Poly30</strain>
    </source>
</reference>
<organism evidence="3 4">
    <name type="scientific">Saltatorellus ferox</name>
    <dbReference type="NCBI Taxonomy" id="2528018"/>
    <lineage>
        <taxon>Bacteria</taxon>
        <taxon>Pseudomonadati</taxon>
        <taxon>Planctomycetota</taxon>
        <taxon>Planctomycetia</taxon>
        <taxon>Planctomycetia incertae sedis</taxon>
        <taxon>Saltatorellus</taxon>
    </lineage>
</organism>
<accession>A0A518EQH8</accession>
<dbReference type="InterPro" id="IPR036249">
    <property type="entry name" value="Thioredoxin-like_sf"/>
</dbReference>
<evidence type="ECO:0000313" key="4">
    <source>
        <dbReference type="Proteomes" id="UP000320390"/>
    </source>
</evidence>
<dbReference type="AlphaFoldDB" id="A0A518EQH8"/>
<dbReference type="EMBL" id="CP036434">
    <property type="protein sequence ID" value="QDV06347.1"/>
    <property type="molecule type" value="Genomic_DNA"/>
</dbReference>
<dbReference type="SUPFAM" id="SSF52833">
    <property type="entry name" value="Thioredoxin-like"/>
    <property type="match status" value="1"/>
</dbReference>
<evidence type="ECO:0000256" key="1">
    <source>
        <dbReference type="ARBA" id="ARBA00022729"/>
    </source>
</evidence>
<name>A0A518EQH8_9BACT</name>
<protein>
    <submittedName>
        <fullName evidence="3">Disulfide bond reductase DsbH</fullName>
        <ecNumber evidence="3">1.8.-.-</ecNumber>
    </submittedName>
</protein>
<dbReference type="Proteomes" id="UP000320390">
    <property type="component" value="Chromosome"/>
</dbReference>
<feature type="domain" description="Thioredoxin" evidence="2">
    <location>
        <begin position="7"/>
        <end position="170"/>
    </location>
</feature>